<dbReference type="EMBL" id="GBRH01203256">
    <property type="protein sequence ID" value="JAD94639.1"/>
    <property type="molecule type" value="Transcribed_RNA"/>
</dbReference>
<dbReference type="AlphaFoldDB" id="A0A0A9E1K6"/>
<protein>
    <submittedName>
        <fullName evidence="1">Uncharacterized protein</fullName>
    </submittedName>
</protein>
<reference evidence="1" key="1">
    <citation type="submission" date="2014-09" db="EMBL/GenBank/DDBJ databases">
        <authorList>
            <person name="Magalhaes I.L.F."/>
            <person name="Oliveira U."/>
            <person name="Santos F.R."/>
            <person name="Vidigal T.H.D.A."/>
            <person name="Brescovit A.D."/>
            <person name="Santos A.J."/>
        </authorList>
    </citation>
    <scope>NUCLEOTIDE SEQUENCE</scope>
    <source>
        <tissue evidence="1">Shoot tissue taken approximately 20 cm above the soil surface</tissue>
    </source>
</reference>
<name>A0A0A9E1K6_ARUDO</name>
<evidence type="ECO:0000313" key="1">
    <source>
        <dbReference type="EMBL" id="JAD94639.1"/>
    </source>
</evidence>
<organism evidence="1">
    <name type="scientific">Arundo donax</name>
    <name type="common">Giant reed</name>
    <name type="synonym">Donax arundinaceus</name>
    <dbReference type="NCBI Taxonomy" id="35708"/>
    <lineage>
        <taxon>Eukaryota</taxon>
        <taxon>Viridiplantae</taxon>
        <taxon>Streptophyta</taxon>
        <taxon>Embryophyta</taxon>
        <taxon>Tracheophyta</taxon>
        <taxon>Spermatophyta</taxon>
        <taxon>Magnoliopsida</taxon>
        <taxon>Liliopsida</taxon>
        <taxon>Poales</taxon>
        <taxon>Poaceae</taxon>
        <taxon>PACMAD clade</taxon>
        <taxon>Arundinoideae</taxon>
        <taxon>Arundineae</taxon>
        <taxon>Arundo</taxon>
    </lineage>
</organism>
<reference evidence="1" key="2">
    <citation type="journal article" date="2015" name="Data Brief">
        <title>Shoot transcriptome of the giant reed, Arundo donax.</title>
        <authorList>
            <person name="Barrero R.A."/>
            <person name="Guerrero F.D."/>
            <person name="Moolhuijzen P."/>
            <person name="Goolsby J.A."/>
            <person name="Tidwell J."/>
            <person name="Bellgard S.E."/>
            <person name="Bellgard M.I."/>
        </authorList>
    </citation>
    <scope>NUCLEOTIDE SEQUENCE</scope>
    <source>
        <tissue evidence="1">Shoot tissue taken approximately 20 cm above the soil surface</tissue>
    </source>
</reference>
<accession>A0A0A9E1K6</accession>
<proteinExistence type="predicted"/>
<sequence>MLRSTTSSNIWSMLVQNRSLRRILPRLHLQQSSKLHLWTIKQSQWRRRAAKRIRRRQCPSGWCWFCFQFLVP</sequence>